<feature type="coiled-coil region" evidence="1">
    <location>
        <begin position="149"/>
        <end position="176"/>
    </location>
</feature>
<dbReference type="EMBL" id="JAUKVY010000016">
    <property type="protein sequence ID" value="MDO1534820.1"/>
    <property type="molecule type" value="Genomic_DNA"/>
</dbReference>
<keyword evidence="1" id="KW-0175">Coiled coil</keyword>
<feature type="domain" description="KfrA N-terminal DNA-binding" evidence="3">
    <location>
        <begin position="28"/>
        <end position="137"/>
    </location>
</feature>
<protein>
    <submittedName>
        <fullName evidence="4">DNA-binding protein</fullName>
    </submittedName>
</protein>
<feature type="region of interest" description="Disordered" evidence="2">
    <location>
        <begin position="1"/>
        <end position="23"/>
    </location>
</feature>
<dbReference type="Pfam" id="PF11740">
    <property type="entry name" value="KfrA_N"/>
    <property type="match status" value="1"/>
</dbReference>
<organism evidence="4 5">
    <name type="scientific">Variovorax ginsengisoli</name>
    <dbReference type="NCBI Taxonomy" id="363844"/>
    <lineage>
        <taxon>Bacteria</taxon>
        <taxon>Pseudomonadati</taxon>
        <taxon>Pseudomonadota</taxon>
        <taxon>Betaproteobacteria</taxon>
        <taxon>Burkholderiales</taxon>
        <taxon>Comamonadaceae</taxon>
        <taxon>Variovorax</taxon>
    </lineage>
</organism>
<evidence type="ECO:0000256" key="1">
    <source>
        <dbReference type="SAM" id="Coils"/>
    </source>
</evidence>
<keyword evidence="5" id="KW-1185">Reference proteome</keyword>
<evidence type="ECO:0000256" key="2">
    <source>
        <dbReference type="SAM" id="MobiDB-lite"/>
    </source>
</evidence>
<evidence type="ECO:0000259" key="3">
    <source>
        <dbReference type="Pfam" id="PF11740"/>
    </source>
</evidence>
<proteinExistence type="predicted"/>
<accession>A0ABT8S7B9</accession>
<dbReference type="GO" id="GO:0003677">
    <property type="term" value="F:DNA binding"/>
    <property type="evidence" value="ECO:0007669"/>
    <property type="project" value="UniProtKB-KW"/>
</dbReference>
<comment type="caution">
    <text evidence="4">The sequence shown here is derived from an EMBL/GenBank/DDBJ whole genome shotgun (WGS) entry which is preliminary data.</text>
</comment>
<name>A0ABT8S7B9_9BURK</name>
<reference evidence="4" key="1">
    <citation type="submission" date="2023-06" db="EMBL/GenBank/DDBJ databases">
        <authorList>
            <person name="Jiang Y."/>
            <person name="Liu Q."/>
        </authorList>
    </citation>
    <scope>NUCLEOTIDE SEQUENCE</scope>
    <source>
        <strain evidence="4">CGMCC 1.12090</strain>
    </source>
</reference>
<dbReference type="RefSeq" id="WP_301812583.1">
    <property type="nucleotide sequence ID" value="NZ_JAUJZH010000016.1"/>
</dbReference>
<evidence type="ECO:0000313" key="5">
    <source>
        <dbReference type="Proteomes" id="UP001169027"/>
    </source>
</evidence>
<feature type="compositionally biased region" description="Polar residues" evidence="2">
    <location>
        <begin position="1"/>
        <end position="14"/>
    </location>
</feature>
<feature type="coiled-coil region" evidence="1">
    <location>
        <begin position="228"/>
        <end position="262"/>
    </location>
</feature>
<dbReference type="Proteomes" id="UP001169027">
    <property type="component" value="Unassembled WGS sequence"/>
</dbReference>
<dbReference type="InterPro" id="IPR021104">
    <property type="entry name" value="KfrA_DNA-bd_N"/>
</dbReference>
<keyword evidence="4" id="KW-0238">DNA-binding</keyword>
<gene>
    <name evidence="4" type="ORF">Q2T77_21235</name>
</gene>
<evidence type="ECO:0000313" key="4">
    <source>
        <dbReference type="EMBL" id="MDO1534820.1"/>
    </source>
</evidence>
<sequence>MNPGTTGVSASNPSVPVRRRGPRGVQLEEVVEAADALLGRGLKPTIERVRQHLGGGSPNTISPMLDVWFERLSARVAGVTVPTEDDLPPDLRNAWNHAKHEARTLANEALLTESTALEQGRTQLSADQAEMARREEQWVATNAAIEKALTETRAASEALRSELASAQGELATLRSRYDADVDKLRESLESERLGNAALRTEREKAIQAREEVWRQERQSLAAREVAHERRFLAEIDQARQSAKQLESELAKERKRRLQGEEAAAVERKTSWAALEEAKQADRDLRDELKAQAVALSLARGQAENLGEKLAAVQLQLSNEAAVHIQTRAALAQAIAAVGQRSPSKRQLRSASQK</sequence>